<evidence type="ECO:0000313" key="2">
    <source>
        <dbReference type="Proteomes" id="UP001057474"/>
    </source>
</evidence>
<evidence type="ECO:0000313" key="1">
    <source>
        <dbReference type="EMBL" id="USQ13332.1"/>
    </source>
</evidence>
<dbReference type="EMBL" id="CP071527">
    <property type="protein sequence ID" value="USQ13332.1"/>
    <property type="molecule type" value="Genomic_DNA"/>
</dbReference>
<protein>
    <recommendedName>
        <fullName evidence="3">Dot/Icm T4SS effector</fullName>
    </recommendedName>
</protein>
<dbReference type="RefSeq" id="WP_252579633.1">
    <property type="nucleotide sequence ID" value="NZ_CP071527.1"/>
</dbReference>
<organism evidence="1 2">
    <name type="scientific">Legionella lytica</name>
    <dbReference type="NCBI Taxonomy" id="96232"/>
    <lineage>
        <taxon>Bacteria</taxon>
        <taxon>Pseudomonadati</taxon>
        <taxon>Pseudomonadota</taxon>
        <taxon>Gammaproteobacteria</taxon>
        <taxon>Legionellales</taxon>
        <taxon>Legionellaceae</taxon>
        <taxon>Legionella</taxon>
    </lineage>
</organism>
<name>A0ABY4Y6U8_9GAMM</name>
<reference evidence="1" key="1">
    <citation type="submission" date="2021-03" db="EMBL/GenBank/DDBJ databases">
        <title>Legionella lytica PCM 2298.</title>
        <authorList>
            <person name="Koper P."/>
        </authorList>
    </citation>
    <scope>NUCLEOTIDE SEQUENCE</scope>
    <source>
        <strain evidence="1">PCM 2298</strain>
    </source>
</reference>
<proteinExistence type="predicted"/>
<accession>A0ABY4Y6U8</accession>
<sequence length="302" mass="34555">MNFKTEFSFFQKDSQQLTMDDFDLYFRKLVLDSYEKRFDSVADAKFHLALQGCDLQTMVNVLLLFEKLGVLEKSIEQSLFYPVGCGDIANAFCNILTKSTLFTPLTEKPPQISSLAKKLGKDLPKIIRIDIPGHSYVMLACEKIEKEVFGYIYQSNIAEGMEDNSFSLSAWLMDARSQKTNLTKHLNKVMQLLDVGTDNEEKISIYEELFIATPIVTVKNQADLNAIIKHINEHPNSSRYKAQHVTPKKVISTLQRFEQEYSGTHTEHKQLLGDFIEQSRVLMKAREQEVQDPTAELDSPKL</sequence>
<evidence type="ECO:0008006" key="3">
    <source>
        <dbReference type="Google" id="ProtNLM"/>
    </source>
</evidence>
<dbReference type="Proteomes" id="UP001057474">
    <property type="component" value="Chromosome"/>
</dbReference>
<gene>
    <name evidence="1" type="ORF">J2N86_11645</name>
</gene>
<keyword evidence="2" id="KW-1185">Reference proteome</keyword>